<evidence type="ECO:0000256" key="14">
    <source>
        <dbReference type="ARBA" id="ARBA00030396"/>
    </source>
</evidence>
<keyword evidence="8 15" id="KW-0863">Zinc-finger</keyword>
<evidence type="ECO:0000256" key="1">
    <source>
        <dbReference type="ARBA" id="ARBA00004123"/>
    </source>
</evidence>
<feature type="compositionally biased region" description="Basic and acidic residues" evidence="16">
    <location>
        <begin position="209"/>
        <end position="225"/>
    </location>
</feature>
<evidence type="ECO:0000256" key="12">
    <source>
        <dbReference type="ARBA" id="ARBA00023204"/>
    </source>
</evidence>
<dbReference type="SMART" id="SM00734">
    <property type="entry name" value="ZnF_Rad18"/>
    <property type="match status" value="4"/>
</dbReference>
<feature type="region of interest" description="Disordered" evidence="16">
    <location>
        <begin position="319"/>
        <end position="355"/>
    </location>
</feature>
<feature type="compositionally biased region" description="Basic and acidic residues" evidence="16">
    <location>
        <begin position="319"/>
        <end position="330"/>
    </location>
</feature>
<sequence length="565" mass="64131">MAVRVHGVHKLPSNKAKSQSANDQKNSLTDPSWELIDPTPDVHALFEAFNQRFFSGQIVAVSVQWGRFLSDAGRTLFRAKGWMWECQIFLSAPLLKLRPRADLINTLLHEMIHAFLFVTFNNKDRSDHGPEFHKHMYRINADAGTHITVYHDFHDEVNHYRQHWWRCNGPCQRWKPRFGMLCRAINRAPGPQDRWWGEHARGCGGTFIKVKEPPKPEPKRTKSESKSNPNSAAADIRKYFPTSKSPPKVTPTSSKSKASNTHTTAKLIDNNIRTIKDVDTVPKIPKPANVMQGAGKVLGGRKVDPKKLRDKWLQKFDPDFGKRRHSESDVPSKVTKNHVGPLKKTKLNDTSSKVPKVNERNISRHSNDTEFHNLNHAARKPLSDTAQNIVPVGTQCPACQKMISTERLNEHLDECLTKEHYRQCIVCEEIVSLCYFESHVAKCVDTLDVKWCGSCEQSVPEDQYEEHVEQCLTALLDDLDAKYKDNEMTECVACGKQISRSELDEHLEDCNGMSKIFEVPEPEEGDSGSSSDKSICPICIKVISQDLINDHVDKCLDSSEDLSHK</sequence>
<protein>
    <recommendedName>
        <fullName evidence="14">Protein with SprT-like domain at the N terminus</fullName>
    </recommendedName>
</protein>
<keyword evidence="7 15" id="KW-0227">DNA damage</keyword>
<dbReference type="Pfam" id="PF22934">
    <property type="entry name" value="SPRTN_ZBD"/>
    <property type="match status" value="1"/>
</dbReference>
<dbReference type="GO" id="GO:0006508">
    <property type="term" value="P:proteolysis"/>
    <property type="evidence" value="ECO:0007669"/>
    <property type="project" value="UniProtKB-KW"/>
</dbReference>
<keyword evidence="11" id="KW-0482">Metalloprotease</keyword>
<feature type="compositionally biased region" description="Polar residues" evidence="16">
    <location>
        <begin position="15"/>
        <end position="30"/>
    </location>
</feature>
<feature type="domain" description="UBZ4-type" evidence="17">
    <location>
        <begin position="393"/>
        <end position="420"/>
    </location>
</feature>
<keyword evidence="5" id="KW-0645">Protease</keyword>
<dbReference type="SMART" id="SM00731">
    <property type="entry name" value="SprT"/>
    <property type="match status" value="1"/>
</dbReference>
<keyword evidence="13" id="KW-0539">Nucleus</keyword>
<organism evidence="18 19">
    <name type="scientific">Acanthoscelides obtectus</name>
    <name type="common">Bean weevil</name>
    <name type="synonym">Bruchus obtectus</name>
    <dbReference type="NCBI Taxonomy" id="200917"/>
    <lineage>
        <taxon>Eukaryota</taxon>
        <taxon>Metazoa</taxon>
        <taxon>Ecdysozoa</taxon>
        <taxon>Arthropoda</taxon>
        <taxon>Hexapoda</taxon>
        <taxon>Insecta</taxon>
        <taxon>Pterygota</taxon>
        <taxon>Neoptera</taxon>
        <taxon>Endopterygota</taxon>
        <taxon>Coleoptera</taxon>
        <taxon>Polyphaga</taxon>
        <taxon>Cucujiformia</taxon>
        <taxon>Chrysomeloidea</taxon>
        <taxon>Chrysomelidae</taxon>
        <taxon>Bruchinae</taxon>
        <taxon>Bruchini</taxon>
        <taxon>Acanthoscelides</taxon>
    </lineage>
</organism>
<dbReference type="PANTHER" id="PTHR21220">
    <property type="entry name" value="DNA-DEPENDENT METALLOPROTEASE SPRTN"/>
    <property type="match status" value="1"/>
</dbReference>
<dbReference type="Pfam" id="PF10263">
    <property type="entry name" value="SprT-like"/>
    <property type="match status" value="1"/>
</dbReference>
<comment type="subcellular location">
    <subcellularLocation>
        <location evidence="2">Chromosome</location>
    </subcellularLocation>
    <subcellularLocation>
        <location evidence="1">Nucleus</location>
    </subcellularLocation>
</comment>
<evidence type="ECO:0000256" key="8">
    <source>
        <dbReference type="ARBA" id="ARBA00022771"/>
    </source>
</evidence>
<evidence type="ECO:0000256" key="2">
    <source>
        <dbReference type="ARBA" id="ARBA00004286"/>
    </source>
</evidence>
<comment type="similarity">
    <text evidence="3">Belongs to the Spartan family.</text>
</comment>
<evidence type="ECO:0000256" key="15">
    <source>
        <dbReference type="PROSITE-ProRule" id="PRU01256"/>
    </source>
</evidence>
<feature type="region of interest" description="Disordered" evidence="16">
    <location>
        <begin position="1"/>
        <end position="30"/>
    </location>
</feature>
<dbReference type="GO" id="GO:0006281">
    <property type="term" value="P:DNA repair"/>
    <property type="evidence" value="ECO:0007669"/>
    <property type="project" value="UniProtKB-KW"/>
</dbReference>
<gene>
    <name evidence="18" type="ORF">ACAOBT_LOCUS13575</name>
</gene>
<evidence type="ECO:0000256" key="7">
    <source>
        <dbReference type="ARBA" id="ARBA00022763"/>
    </source>
</evidence>
<keyword evidence="9" id="KW-0378">Hydrolase</keyword>
<keyword evidence="19" id="KW-1185">Reference proteome</keyword>
<accession>A0A9P0PGF0</accession>
<dbReference type="OrthoDB" id="5236983at2759"/>
<evidence type="ECO:0000256" key="13">
    <source>
        <dbReference type="ARBA" id="ARBA00023242"/>
    </source>
</evidence>
<dbReference type="InterPro" id="IPR044245">
    <property type="entry name" value="Spartan"/>
</dbReference>
<evidence type="ECO:0000313" key="18">
    <source>
        <dbReference type="EMBL" id="CAH1979679.1"/>
    </source>
</evidence>
<dbReference type="InterPro" id="IPR006642">
    <property type="entry name" value="Rad18_UBZ4"/>
</dbReference>
<evidence type="ECO:0000256" key="5">
    <source>
        <dbReference type="ARBA" id="ARBA00022670"/>
    </source>
</evidence>
<proteinExistence type="inferred from homology"/>
<keyword evidence="10" id="KW-0862">Zinc</keyword>
<evidence type="ECO:0000313" key="19">
    <source>
        <dbReference type="Proteomes" id="UP001152888"/>
    </source>
</evidence>
<evidence type="ECO:0000256" key="10">
    <source>
        <dbReference type="ARBA" id="ARBA00022833"/>
    </source>
</evidence>
<evidence type="ECO:0000256" key="11">
    <source>
        <dbReference type="ARBA" id="ARBA00023049"/>
    </source>
</evidence>
<evidence type="ECO:0000259" key="17">
    <source>
        <dbReference type="PROSITE" id="PS51908"/>
    </source>
</evidence>
<dbReference type="Proteomes" id="UP001152888">
    <property type="component" value="Unassembled WGS sequence"/>
</dbReference>
<evidence type="ECO:0000256" key="9">
    <source>
        <dbReference type="ARBA" id="ARBA00022801"/>
    </source>
</evidence>
<dbReference type="InterPro" id="IPR055220">
    <property type="entry name" value="SPRTN_ZBD"/>
</dbReference>
<keyword evidence="12 15" id="KW-0234">DNA repair</keyword>
<feature type="domain" description="UBZ4-type" evidence="17">
    <location>
        <begin position="533"/>
        <end position="560"/>
    </location>
</feature>
<dbReference type="Gene3D" id="3.30.160.60">
    <property type="entry name" value="Classic Zinc Finger"/>
    <property type="match status" value="2"/>
</dbReference>
<dbReference type="GO" id="GO:0008270">
    <property type="term" value="F:zinc ion binding"/>
    <property type="evidence" value="ECO:0007669"/>
    <property type="project" value="UniProtKB-KW"/>
</dbReference>
<dbReference type="GO" id="GO:0004222">
    <property type="term" value="F:metalloendopeptidase activity"/>
    <property type="evidence" value="ECO:0007669"/>
    <property type="project" value="InterPro"/>
</dbReference>
<evidence type="ECO:0000256" key="4">
    <source>
        <dbReference type="ARBA" id="ARBA00022454"/>
    </source>
</evidence>
<keyword evidence="4" id="KW-0158">Chromosome</keyword>
<dbReference type="GO" id="GO:0003697">
    <property type="term" value="F:single-stranded DNA binding"/>
    <property type="evidence" value="ECO:0007669"/>
    <property type="project" value="InterPro"/>
</dbReference>
<dbReference type="GO" id="GO:0031593">
    <property type="term" value="F:polyubiquitin modification-dependent protein binding"/>
    <property type="evidence" value="ECO:0007669"/>
    <property type="project" value="TreeGrafter"/>
</dbReference>
<dbReference type="PROSITE" id="PS51908">
    <property type="entry name" value="ZF_UBZ4"/>
    <property type="match status" value="2"/>
</dbReference>
<dbReference type="GO" id="GO:0005694">
    <property type="term" value="C:chromosome"/>
    <property type="evidence" value="ECO:0007669"/>
    <property type="project" value="UniProtKB-SubCell"/>
</dbReference>
<feature type="compositionally biased region" description="Low complexity" evidence="16">
    <location>
        <begin position="241"/>
        <end position="257"/>
    </location>
</feature>
<dbReference type="AlphaFoldDB" id="A0A9P0PGF0"/>
<dbReference type="InterPro" id="IPR006640">
    <property type="entry name" value="SprT-like_domain"/>
</dbReference>
<evidence type="ECO:0000256" key="6">
    <source>
        <dbReference type="ARBA" id="ARBA00022723"/>
    </source>
</evidence>
<comment type="caution">
    <text evidence="18">The sequence shown here is derived from an EMBL/GenBank/DDBJ whole genome shotgun (WGS) entry which is preliminary data.</text>
</comment>
<dbReference type="PANTHER" id="PTHR21220:SF0">
    <property type="entry name" value="DNA-DEPENDENT METALLOPROTEASE SPRTN"/>
    <property type="match status" value="1"/>
</dbReference>
<dbReference type="EMBL" id="CAKOFQ010006883">
    <property type="protein sequence ID" value="CAH1979679.1"/>
    <property type="molecule type" value="Genomic_DNA"/>
</dbReference>
<evidence type="ECO:0000256" key="3">
    <source>
        <dbReference type="ARBA" id="ARBA00010724"/>
    </source>
</evidence>
<keyword evidence="6" id="KW-0479">Metal-binding</keyword>
<dbReference type="GO" id="GO:0005634">
    <property type="term" value="C:nucleus"/>
    <property type="evidence" value="ECO:0007669"/>
    <property type="project" value="UniProtKB-SubCell"/>
</dbReference>
<feature type="region of interest" description="Disordered" evidence="16">
    <location>
        <begin position="206"/>
        <end position="267"/>
    </location>
</feature>
<evidence type="ECO:0000256" key="16">
    <source>
        <dbReference type="SAM" id="MobiDB-lite"/>
    </source>
</evidence>
<reference evidence="18" key="1">
    <citation type="submission" date="2022-03" db="EMBL/GenBank/DDBJ databases">
        <authorList>
            <person name="Sayadi A."/>
        </authorList>
    </citation>
    <scope>NUCLEOTIDE SEQUENCE</scope>
</reference>
<name>A0A9P0PGF0_ACAOB</name>